<feature type="compositionally biased region" description="Polar residues" evidence="6">
    <location>
        <begin position="717"/>
        <end position="732"/>
    </location>
</feature>
<dbReference type="AlphaFoldDB" id="A0A7L0NZR9"/>
<comment type="caution">
    <text evidence="9">The sequence shown here is derived from an EMBL/GenBank/DDBJ whole genome shotgun (WGS) entry which is preliminary data.</text>
</comment>
<feature type="non-terminal residue" evidence="9">
    <location>
        <position position="1"/>
    </location>
</feature>
<feature type="domain" description="NFACT protein C-terminal" evidence="8">
    <location>
        <begin position="919"/>
        <end position="1008"/>
    </location>
</feature>
<feature type="domain" description="NFACT RNA-binding" evidence="7">
    <location>
        <begin position="451"/>
        <end position="561"/>
    </location>
</feature>
<evidence type="ECO:0000256" key="4">
    <source>
        <dbReference type="ARBA" id="ARBA00023054"/>
    </source>
</evidence>
<organism evidence="9 10">
    <name type="scientific">Formicarius rufipectus</name>
    <dbReference type="NCBI Taxonomy" id="1118560"/>
    <lineage>
        <taxon>Eukaryota</taxon>
        <taxon>Metazoa</taxon>
        <taxon>Chordata</taxon>
        <taxon>Craniata</taxon>
        <taxon>Vertebrata</taxon>
        <taxon>Euteleostomi</taxon>
        <taxon>Archelosauria</taxon>
        <taxon>Archosauria</taxon>
        <taxon>Dinosauria</taxon>
        <taxon>Saurischia</taxon>
        <taxon>Theropoda</taxon>
        <taxon>Coelurosauria</taxon>
        <taxon>Aves</taxon>
        <taxon>Neognathae</taxon>
        <taxon>Neoaves</taxon>
        <taxon>Telluraves</taxon>
        <taxon>Australaves</taxon>
        <taxon>Passeriformes</taxon>
        <taxon>Formicariidae</taxon>
        <taxon>Formicarius</taxon>
    </lineage>
</organism>
<feature type="compositionally biased region" description="Basic residues" evidence="6">
    <location>
        <begin position="363"/>
        <end position="378"/>
    </location>
</feature>
<dbReference type="Pfam" id="PF11923">
    <property type="entry name" value="NFACT-C"/>
    <property type="match status" value="1"/>
</dbReference>
<feature type="compositionally biased region" description="Basic residues" evidence="6">
    <location>
        <begin position="807"/>
        <end position="818"/>
    </location>
</feature>
<feature type="coiled-coil region" evidence="5">
    <location>
        <begin position="227"/>
        <end position="267"/>
    </location>
</feature>
<gene>
    <name evidence="9" type="primary">Nemf</name>
    <name evidence="9" type="ORF">FORRUF_R11553</name>
</gene>
<protein>
    <submittedName>
        <fullName evidence="9">NEMF factor</fullName>
    </submittedName>
</protein>
<accession>A0A7L0NZR9</accession>
<reference evidence="9 10" key="1">
    <citation type="submission" date="2019-09" db="EMBL/GenBank/DDBJ databases">
        <title>Bird 10,000 Genomes (B10K) Project - Family phase.</title>
        <authorList>
            <person name="Zhang G."/>
        </authorList>
    </citation>
    <scope>NUCLEOTIDE SEQUENCE [LARGE SCALE GENOMIC DNA]</scope>
    <source>
        <strain evidence="9">B10K-DU-001-43</strain>
        <tissue evidence="9">Muscle</tissue>
    </source>
</reference>
<feature type="region of interest" description="Disordered" evidence="6">
    <location>
        <begin position="619"/>
        <end position="909"/>
    </location>
</feature>
<keyword evidence="10" id="KW-1185">Reference proteome</keyword>
<dbReference type="InterPro" id="IPR021846">
    <property type="entry name" value="NFACT-C"/>
</dbReference>
<dbReference type="Gene3D" id="2.30.310.10">
    <property type="entry name" value="ibrinogen binding protein from staphylococcus aureus domain"/>
    <property type="match status" value="1"/>
</dbReference>
<dbReference type="GO" id="GO:1990112">
    <property type="term" value="C:RQC complex"/>
    <property type="evidence" value="ECO:0007669"/>
    <property type="project" value="TreeGrafter"/>
</dbReference>
<dbReference type="OrthoDB" id="207084at2759"/>
<evidence type="ECO:0000259" key="7">
    <source>
        <dbReference type="Pfam" id="PF05670"/>
    </source>
</evidence>
<feature type="compositionally biased region" description="Acidic residues" evidence="6">
    <location>
        <begin position="341"/>
        <end position="359"/>
    </location>
</feature>
<keyword evidence="3" id="KW-0963">Cytoplasm</keyword>
<dbReference type="GO" id="GO:0005737">
    <property type="term" value="C:cytoplasm"/>
    <property type="evidence" value="ECO:0007669"/>
    <property type="project" value="UniProtKB-SubCell"/>
</dbReference>
<sequence>CRKHLKTRRLVGVTQLGIDRIVDLQFGSAEAAYHLIVELYDRGNVVLTDHEYIILNILRFRTAEADDVRFAVRERYPVDSAKAPVALPTLARLTEIVSSAPRGEQLKRVLNPLLPYGATLIEHCLIEAGFSGSVKIDQHLESEENLEKVLSALEKAEEYMALTDNFSGKGYIIQKREKKPSLEPDKPAEDIYTYEEFHPFLFSQHSKCPYLEFDSFNKATDEFYSKLEGQKIDLKALQQEKQALKKLENVRRDHEHRLEALQQAQEADQMKGELIEMNLAVVERAIQVVRSALANQIDWTEIGAIVREAQAQGDPVASAIKELKLQTNHITMLLRNPYVLSEEEDEEEEDADVEKEETEEPKGKKKKNKKKQLKKPQKNKPSLVDVDLSLSAYANAKKYYDHKRHAAKKTQKTVEAAEKAFKSAEKKTKQTLREVQTVTTIQKARKVYWQKFLWFISSENYLVIAGRDQQQNELIVKRYLKPGDIYVHADLHGATSCVIKNPSGEPIPPRTLTEAGTMALCYSAAWDARVVTSAWWVSHSQVSKTAPTGEYLTTGSFMIRGKKNFLPPSYLMMGFSFLFKVDESCVWRHREERKIKVQDEDLETVSSSASELVAEEVELLEGGDSSSEEEKAEGEEAAPDDVEAAPDDVEAAPDDVEATRERNCAEGAADLEQGGGHPAPAPEGDSEEEDGESEDEAEHPEPKGEGKEEEEEEVNYPDTTIDLSHLQSQRSLQKILPREEEPSLSDSKAQGRRHLSAKERREMKKKKQQNNCENSELPEEKQKEVDAQPPTAPNSSRGLPAPQPIKRGQKSKMKKMKEKYRDQDEEDRELIMKLLGSAGSNREDKGRKGKKGKTKEEAAKKQQQKPKAPRRGAGGGKETLPAGMLLHEAQDPALEEQGGEGQEGTAWCPGKLFAPQEGEALLDSLTGQPHPEDILLFAVPICAPYTAMTNYKYKVKLTPGTQKKGKAAKIALHNFMQSKEASAREKDLFRSVKDTDLSRNIPGKVKVSAPHLLSRKKK</sequence>
<feature type="non-terminal residue" evidence="9">
    <location>
        <position position="1018"/>
    </location>
</feature>
<dbReference type="GO" id="GO:0043023">
    <property type="term" value="F:ribosomal large subunit binding"/>
    <property type="evidence" value="ECO:0007669"/>
    <property type="project" value="TreeGrafter"/>
</dbReference>
<evidence type="ECO:0000256" key="6">
    <source>
        <dbReference type="SAM" id="MobiDB-lite"/>
    </source>
</evidence>
<feature type="compositionally biased region" description="Acidic residues" evidence="6">
    <location>
        <begin position="619"/>
        <end position="656"/>
    </location>
</feature>
<comment type="similarity">
    <text evidence="2">Belongs to the NEMF family.</text>
</comment>
<proteinExistence type="inferred from homology"/>
<evidence type="ECO:0000256" key="3">
    <source>
        <dbReference type="ARBA" id="ARBA00022490"/>
    </source>
</evidence>
<evidence type="ECO:0000313" key="10">
    <source>
        <dbReference type="Proteomes" id="UP000520463"/>
    </source>
</evidence>
<evidence type="ECO:0000256" key="5">
    <source>
        <dbReference type="SAM" id="Coils"/>
    </source>
</evidence>
<dbReference type="PANTHER" id="PTHR15239:SF6">
    <property type="entry name" value="RIBOSOME QUALITY CONTROL COMPLEX SUBUNIT NEMF"/>
    <property type="match status" value="1"/>
</dbReference>
<dbReference type="GO" id="GO:0072344">
    <property type="term" value="P:rescue of stalled ribosome"/>
    <property type="evidence" value="ECO:0007669"/>
    <property type="project" value="TreeGrafter"/>
</dbReference>
<evidence type="ECO:0000313" key="9">
    <source>
        <dbReference type="EMBL" id="NXK98202.1"/>
    </source>
</evidence>
<keyword evidence="4 5" id="KW-0175">Coiled coil</keyword>
<feature type="region of interest" description="Disordered" evidence="6">
    <location>
        <begin position="341"/>
        <end position="380"/>
    </location>
</feature>
<evidence type="ECO:0000256" key="2">
    <source>
        <dbReference type="ARBA" id="ARBA00008318"/>
    </source>
</evidence>
<feature type="coiled-coil region" evidence="5">
    <location>
        <begin position="407"/>
        <end position="434"/>
    </location>
</feature>
<evidence type="ECO:0000259" key="8">
    <source>
        <dbReference type="Pfam" id="PF11923"/>
    </source>
</evidence>
<dbReference type="InterPro" id="IPR008532">
    <property type="entry name" value="NFACT_RNA-bd"/>
</dbReference>
<dbReference type="GO" id="GO:1990116">
    <property type="term" value="P:ribosome-associated ubiquitin-dependent protein catabolic process"/>
    <property type="evidence" value="ECO:0007669"/>
    <property type="project" value="TreeGrafter"/>
</dbReference>
<dbReference type="GO" id="GO:0000049">
    <property type="term" value="F:tRNA binding"/>
    <property type="evidence" value="ECO:0007669"/>
    <property type="project" value="TreeGrafter"/>
</dbReference>
<feature type="compositionally biased region" description="Acidic residues" evidence="6">
    <location>
        <begin position="684"/>
        <end position="698"/>
    </location>
</feature>
<dbReference type="EMBL" id="VXAU01005999">
    <property type="protein sequence ID" value="NXK98202.1"/>
    <property type="molecule type" value="Genomic_DNA"/>
</dbReference>
<name>A0A7L0NZR9_9PASS</name>
<dbReference type="PANTHER" id="PTHR15239">
    <property type="entry name" value="NUCLEAR EXPORT MEDIATOR FACTOR NEMF"/>
    <property type="match status" value="1"/>
</dbReference>
<dbReference type="Pfam" id="PF05670">
    <property type="entry name" value="NFACT-R_1"/>
    <property type="match status" value="1"/>
</dbReference>
<dbReference type="Proteomes" id="UP000520463">
    <property type="component" value="Unassembled WGS sequence"/>
</dbReference>
<dbReference type="InterPro" id="IPR051608">
    <property type="entry name" value="RQC_Subunit_NEMF"/>
</dbReference>
<evidence type="ECO:0000256" key="1">
    <source>
        <dbReference type="ARBA" id="ARBA00004496"/>
    </source>
</evidence>
<comment type="subcellular location">
    <subcellularLocation>
        <location evidence="1">Cytoplasm</location>
    </subcellularLocation>
</comment>